<dbReference type="STRING" id="1150625.Q75_15595"/>
<proteinExistence type="predicted"/>
<gene>
    <name evidence="1" type="ORF">Q75_15595</name>
</gene>
<dbReference type="PATRIC" id="fig|1150625.3.peg.3257"/>
<comment type="caution">
    <text evidence="1">The sequence shown here is derived from an EMBL/GenBank/DDBJ whole genome shotgun (WGS) entry which is preliminary data.</text>
</comment>
<evidence type="ECO:0000313" key="1">
    <source>
        <dbReference type="EMBL" id="KUP04416.1"/>
    </source>
</evidence>
<dbReference type="InterPro" id="IPR004027">
    <property type="entry name" value="SEC_C_motif"/>
</dbReference>
<dbReference type="OrthoDB" id="6399948at2"/>
<dbReference type="SUPFAM" id="SSF103642">
    <property type="entry name" value="Sec-C motif"/>
    <property type="match status" value="1"/>
</dbReference>
<dbReference type="RefSeq" id="WP_059351883.1">
    <property type="nucleotide sequence ID" value="NZ_LDYG01000051.1"/>
</dbReference>
<organism evidence="1 2">
    <name type="scientific">Bacillus coahuilensis p1.1.43</name>
    <dbReference type="NCBI Taxonomy" id="1150625"/>
    <lineage>
        <taxon>Bacteria</taxon>
        <taxon>Bacillati</taxon>
        <taxon>Bacillota</taxon>
        <taxon>Bacilli</taxon>
        <taxon>Bacillales</taxon>
        <taxon>Bacillaceae</taxon>
        <taxon>Bacillus</taxon>
    </lineage>
</organism>
<dbReference type="Gene3D" id="3.10.450.50">
    <property type="match status" value="1"/>
</dbReference>
<evidence type="ECO:0000313" key="2">
    <source>
        <dbReference type="Proteomes" id="UP000074108"/>
    </source>
</evidence>
<evidence type="ECO:0008006" key="3">
    <source>
        <dbReference type="Google" id="ProtNLM"/>
    </source>
</evidence>
<accession>A0A147K4Q6</accession>
<dbReference type="AlphaFoldDB" id="A0A147K4Q6"/>
<reference evidence="1 2" key="1">
    <citation type="journal article" date="2016" name="Front. Microbiol.">
        <title>Microevolution Analysis of Bacillus coahuilensis Unveils Differences in Phosphorus Acquisition Strategies and Their Regulation.</title>
        <authorList>
            <person name="Gomez-Lunar Z."/>
            <person name="Hernandez-Gonzalez I."/>
            <person name="Rodriguez-Torres M.D."/>
            <person name="Souza V."/>
            <person name="Olmedo-Alvarez G."/>
        </authorList>
    </citation>
    <scope>NUCLEOTIDE SEQUENCE [LARGE SCALE GENOMIC DNA]</scope>
    <source>
        <strain evidence="2">p1.1.43</strain>
    </source>
</reference>
<dbReference type="Pfam" id="PF02810">
    <property type="entry name" value="SEC-C"/>
    <property type="match status" value="1"/>
</dbReference>
<dbReference type="EMBL" id="LDYG01000051">
    <property type="protein sequence ID" value="KUP04416.1"/>
    <property type="molecule type" value="Genomic_DNA"/>
</dbReference>
<keyword evidence="2" id="KW-1185">Reference proteome</keyword>
<protein>
    <recommendedName>
        <fullName evidence="3">Metal-binding protein</fullName>
    </recommendedName>
</protein>
<sequence>MSVGRNEPCPCGSRKKYKKCCGLEKVVSLDSLWLEELHKIQVFFVQDFTKEYEDDIMSLAMDLLEDYDIPDEIREIFTFLVTIDMATNTDQEEEESAFDYFINYQLPKNLRGRTIDTLVKWIDCRPSIVQLQEIQKDRLIGTDLGTNQIVHIRATQSDEKEEFAHYTPGTLLFGTLLPLNDQESIYFLAPMATPPVNSIREFLEDNSQANGEVGSLSDGIQENFLLLYLEILSAHSHDVIDINEIEWPTQKHYNVAAAFEDMMSDQPVPPELIETGLMVWHMYCIEVNPTIQKEAIYIASLLYFIDHLEGAPKIFTYSQLGDLFKVGPGSIKKRYHELKELFDEMVEQAR</sequence>
<name>A0A147K4Q6_9BACI</name>
<dbReference type="Proteomes" id="UP000074108">
    <property type="component" value="Unassembled WGS sequence"/>
</dbReference>